<dbReference type="InterPro" id="IPR001647">
    <property type="entry name" value="HTH_TetR"/>
</dbReference>
<evidence type="ECO:0000256" key="1">
    <source>
        <dbReference type="ARBA" id="ARBA00023015"/>
    </source>
</evidence>
<evidence type="ECO:0000313" key="6">
    <source>
        <dbReference type="EMBL" id="MFC3451556.1"/>
    </source>
</evidence>
<dbReference type="PANTHER" id="PTHR30055">
    <property type="entry name" value="HTH-TYPE TRANSCRIPTIONAL REGULATOR RUTR"/>
    <property type="match status" value="1"/>
</dbReference>
<dbReference type="RefSeq" id="WP_378240322.1">
    <property type="nucleotide sequence ID" value="NZ_JBHRWK010000025.1"/>
</dbReference>
<dbReference type="InterPro" id="IPR009057">
    <property type="entry name" value="Homeodomain-like_sf"/>
</dbReference>
<dbReference type="Gene3D" id="1.10.357.10">
    <property type="entry name" value="Tetracycline Repressor, domain 2"/>
    <property type="match status" value="1"/>
</dbReference>
<feature type="domain" description="HTH tetR-type" evidence="5">
    <location>
        <begin position="22"/>
        <end position="82"/>
    </location>
</feature>
<evidence type="ECO:0000256" key="2">
    <source>
        <dbReference type="ARBA" id="ARBA00023125"/>
    </source>
</evidence>
<proteinExistence type="predicted"/>
<keyword evidence="2 4" id="KW-0238">DNA-binding</keyword>
<keyword evidence="3" id="KW-0804">Transcription</keyword>
<keyword evidence="7" id="KW-1185">Reference proteome</keyword>
<evidence type="ECO:0000259" key="5">
    <source>
        <dbReference type="PROSITE" id="PS50977"/>
    </source>
</evidence>
<comment type="caution">
    <text evidence="6">The sequence shown here is derived from an EMBL/GenBank/DDBJ whole genome shotgun (WGS) entry which is preliminary data.</text>
</comment>
<dbReference type="SUPFAM" id="SSF46689">
    <property type="entry name" value="Homeodomain-like"/>
    <property type="match status" value="1"/>
</dbReference>
<dbReference type="InterPro" id="IPR050109">
    <property type="entry name" value="HTH-type_TetR-like_transc_reg"/>
</dbReference>
<evidence type="ECO:0000256" key="4">
    <source>
        <dbReference type="PROSITE-ProRule" id="PRU00335"/>
    </source>
</evidence>
<dbReference type="Pfam" id="PF16859">
    <property type="entry name" value="TetR_C_11"/>
    <property type="match status" value="1"/>
</dbReference>
<dbReference type="EMBL" id="JBHRWK010000025">
    <property type="protein sequence ID" value="MFC3451556.1"/>
    <property type="molecule type" value="Genomic_DNA"/>
</dbReference>
<dbReference type="Gene3D" id="1.10.10.60">
    <property type="entry name" value="Homeodomain-like"/>
    <property type="match status" value="1"/>
</dbReference>
<dbReference type="Proteomes" id="UP001595645">
    <property type="component" value="Unassembled WGS sequence"/>
</dbReference>
<name>A0ABV7NXJ4_9PSEU</name>
<dbReference type="SUPFAM" id="SSF48498">
    <property type="entry name" value="Tetracyclin repressor-like, C-terminal domain"/>
    <property type="match status" value="1"/>
</dbReference>
<keyword evidence="1" id="KW-0805">Transcription regulation</keyword>
<gene>
    <name evidence="6" type="ORF">ACFOSH_19155</name>
</gene>
<protein>
    <submittedName>
        <fullName evidence="6">TetR/AcrR family transcriptional regulator</fullName>
    </submittedName>
</protein>
<accession>A0ABV7NXJ4</accession>
<dbReference type="InterPro" id="IPR036271">
    <property type="entry name" value="Tet_transcr_reg_TetR-rel_C_sf"/>
</dbReference>
<feature type="DNA-binding region" description="H-T-H motif" evidence="4">
    <location>
        <begin position="45"/>
        <end position="64"/>
    </location>
</feature>
<dbReference type="Pfam" id="PF00440">
    <property type="entry name" value="TetR_N"/>
    <property type="match status" value="1"/>
</dbReference>
<sequence>MAVSPRSGDVDDPRRAPRRRGAALEQAILRAALDELLGSGYAGLTIDRVAARAGTNKSAVYRRWPHRAALAVAAYRRTAVTEDLPDTGDLRADVLALLRAAAERIASPHGEVLRILATELRDEPELLREARDRLVEAGTRRWLTVLGRAVDRGQARPDALTPRVATVALDLLRNEYLVRDVTVIPDSTLTEIIDTIYLPLVRTRTEAG</sequence>
<reference evidence="7" key="1">
    <citation type="journal article" date="2019" name="Int. J. Syst. Evol. Microbiol.">
        <title>The Global Catalogue of Microorganisms (GCM) 10K type strain sequencing project: providing services to taxonomists for standard genome sequencing and annotation.</title>
        <authorList>
            <consortium name="The Broad Institute Genomics Platform"/>
            <consortium name="The Broad Institute Genome Sequencing Center for Infectious Disease"/>
            <person name="Wu L."/>
            <person name="Ma J."/>
        </authorList>
    </citation>
    <scope>NUCLEOTIDE SEQUENCE [LARGE SCALE GENOMIC DNA]</scope>
    <source>
        <strain evidence="7">CGMCC 4.7676</strain>
    </source>
</reference>
<organism evidence="6 7">
    <name type="scientific">Amycolatopsis speibonae</name>
    <dbReference type="NCBI Taxonomy" id="1450224"/>
    <lineage>
        <taxon>Bacteria</taxon>
        <taxon>Bacillati</taxon>
        <taxon>Actinomycetota</taxon>
        <taxon>Actinomycetes</taxon>
        <taxon>Pseudonocardiales</taxon>
        <taxon>Pseudonocardiaceae</taxon>
        <taxon>Amycolatopsis</taxon>
    </lineage>
</organism>
<evidence type="ECO:0000313" key="7">
    <source>
        <dbReference type="Proteomes" id="UP001595645"/>
    </source>
</evidence>
<evidence type="ECO:0000256" key="3">
    <source>
        <dbReference type="ARBA" id="ARBA00023163"/>
    </source>
</evidence>
<dbReference type="InterPro" id="IPR011075">
    <property type="entry name" value="TetR_C"/>
</dbReference>
<dbReference type="PANTHER" id="PTHR30055:SF148">
    <property type="entry name" value="TETR-FAMILY TRANSCRIPTIONAL REGULATOR"/>
    <property type="match status" value="1"/>
</dbReference>
<dbReference type="PROSITE" id="PS50977">
    <property type="entry name" value="HTH_TETR_2"/>
    <property type="match status" value="1"/>
</dbReference>